<dbReference type="SMART" id="SM00421">
    <property type="entry name" value="HTH_LUXR"/>
    <property type="match status" value="1"/>
</dbReference>
<sequence>MNTIWLDSKTKVPSIAKMAINRDRLQQLLKKGNSTKLSIIQAPGGYGKTTILSQWICKMDEPTSWFSIDAIDNDPIRFWKYVIQSMSDALNNDLATRLFPLFTSHPQSPYELIIDSFLNEISSVKENLHIVLDDYHYIEHPIIHEMMIRFIDYLPNNTRVYILSRTNLPFPLAKWRVKSWITEIGFKQLCFTYKEVEALYKKKNFLLNGSKLYQDVLDLTEGWVTGIQLASLSIAKDEFSVDKFDGTHPFVAEYLMKEIFETLSPSTQDFLLQTSVLNMLEPKVCNLLTDRIDSYDVLVKLVEKGVFTVRLSSNRPVFRYHHLFADVLQSEMRNKYPEEQVAAYYKKAATLLCEKGDYVSAIELVLQQEIYDLADLWITTYLVDIFTTGQLSTFVRWVELLRTNNYSLPFETLVMYIIALTSIPNLQKAKKLIDELEQRHTVNQWMDQPDHQGVVSILTTLKAYVLMAIGDNPEQMVEIIVKQLTVGRVSSRWDHIPMQYNQFEAKISRTLIGSKGKFSPIEESIGFANFFRQSEFKEQNMMGFSYAVLAEILYEANLLEDAMDEIGGGLKYAYRFQDSGLSIPLYLLKSRIYMAKRQFTAAHAVLDHAMEGVTEWYWIRSLQAMKAHCYLMESNRTNAEIELFKMKRPDMLKIELGQEFWLLTYVRFLLATNDIQKALTIAIRVKEKALNENQISTIIEATLLEAISYLKIDRLELAFHTVHKAMELGSSFGYKRIFLDDADSILLLKKYLTFRQKHSNDNWNSVPLSYVEDLLKTKHKMTDESSKDILTPRELDVLQLLASGASNREIASQLFLSEGTIRVYLTTIYSKLGVQSRTQAILLAKEWNL</sequence>
<reference evidence="5 6" key="1">
    <citation type="submission" date="2019-03" db="EMBL/GenBank/DDBJ databases">
        <authorList>
            <person name="Jensen L."/>
            <person name="Storgaard J."/>
            <person name="Sulaj E."/>
            <person name="Schramm A."/>
            <person name="Marshall I.P.G."/>
        </authorList>
    </citation>
    <scope>NUCLEOTIDE SEQUENCE [LARGE SCALE GENOMIC DNA]</scope>
    <source>
        <strain evidence="5 6">2017H2G3</strain>
    </source>
</reference>
<evidence type="ECO:0000313" key="6">
    <source>
        <dbReference type="Proteomes" id="UP000293846"/>
    </source>
</evidence>
<evidence type="ECO:0000256" key="3">
    <source>
        <dbReference type="ARBA" id="ARBA00023163"/>
    </source>
</evidence>
<dbReference type="Gene3D" id="1.25.40.10">
    <property type="entry name" value="Tetratricopeptide repeat domain"/>
    <property type="match status" value="1"/>
</dbReference>
<dbReference type="InterPro" id="IPR027417">
    <property type="entry name" value="P-loop_NTPase"/>
</dbReference>
<dbReference type="InterPro" id="IPR041617">
    <property type="entry name" value="TPR_MalT"/>
</dbReference>
<dbReference type="SUPFAM" id="SSF52540">
    <property type="entry name" value="P-loop containing nucleoside triphosphate hydrolases"/>
    <property type="match status" value="1"/>
</dbReference>
<dbReference type="InterPro" id="IPR000792">
    <property type="entry name" value="Tscrpt_reg_LuxR_C"/>
</dbReference>
<keyword evidence="6" id="KW-1185">Reference proteome</keyword>
<dbReference type="PRINTS" id="PR00038">
    <property type="entry name" value="HTHLUXR"/>
</dbReference>
<dbReference type="GO" id="GO:0006355">
    <property type="term" value="P:regulation of DNA-templated transcription"/>
    <property type="evidence" value="ECO:0007669"/>
    <property type="project" value="InterPro"/>
</dbReference>
<dbReference type="Proteomes" id="UP000293846">
    <property type="component" value="Unassembled WGS sequence"/>
</dbReference>
<dbReference type="AlphaFoldDB" id="A0A4R1AZ60"/>
<proteinExistence type="predicted"/>
<comment type="caution">
    <text evidence="5">The sequence shown here is derived from an EMBL/GenBank/DDBJ whole genome shotgun (WGS) entry which is preliminary data.</text>
</comment>
<dbReference type="Pfam" id="PF00196">
    <property type="entry name" value="GerE"/>
    <property type="match status" value="1"/>
</dbReference>
<dbReference type="PANTHER" id="PTHR44688">
    <property type="entry name" value="DNA-BINDING TRANSCRIPTIONAL ACTIVATOR DEVR_DOSR"/>
    <property type="match status" value="1"/>
</dbReference>
<dbReference type="Pfam" id="PF17874">
    <property type="entry name" value="TPR_MalT"/>
    <property type="match status" value="1"/>
</dbReference>
<dbReference type="STRING" id="1742358.GCA_001439605_03536"/>
<evidence type="ECO:0000259" key="4">
    <source>
        <dbReference type="PROSITE" id="PS50043"/>
    </source>
</evidence>
<name>A0A4R1AZ60_9BACI</name>
<evidence type="ECO:0000256" key="2">
    <source>
        <dbReference type="ARBA" id="ARBA00023125"/>
    </source>
</evidence>
<dbReference type="EMBL" id="SJTH01000029">
    <property type="protein sequence ID" value="TCJ02634.1"/>
    <property type="molecule type" value="Genomic_DNA"/>
</dbReference>
<dbReference type="RefSeq" id="WP_131237783.1">
    <property type="nucleotide sequence ID" value="NZ_CP183326.1"/>
</dbReference>
<keyword evidence="2" id="KW-0238">DNA-binding</keyword>
<dbReference type="PANTHER" id="PTHR44688:SF16">
    <property type="entry name" value="DNA-BINDING TRANSCRIPTIONAL ACTIVATOR DEVR_DOSR"/>
    <property type="match status" value="1"/>
</dbReference>
<dbReference type="CDD" id="cd06170">
    <property type="entry name" value="LuxR_C_like"/>
    <property type="match status" value="1"/>
</dbReference>
<dbReference type="GO" id="GO:0003677">
    <property type="term" value="F:DNA binding"/>
    <property type="evidence" value="ECO:0007669"/>
    <property type="project" value="UniProtKB-KW"/>
</dbReference>
<organism evidence="5 6">
    <name type="scientific">Cytobacillus praedii</name>
    <dbReference type="NCBI Taxonomy" id="1742358"/>
    <lineage>
        <taxon>Bacteria</taxon>
        <taxon>Bacillati</taxon>
        <taxon>Bacillota</taxon>
        <taxon>Bacilli</taxon>
        <taxon>Bacillales</taxon>
        <taxon>Bacillaceae</taxon>
        <taxon>Cytobacillus</taxon>
    </lineage>
</organism>
<accession>A0A4R1AZ60</accession>
<evidence type="ECO:0000256" key="1">
    <source>
        <dbReference type="ARBA" id="ARBA00023015"/>
    </source>
</evidence>
<protein>
    <recommendedName>
        <fullName evidence="4">HTH luxR-type domain-containing protein</fullName>
    </recommendedName>
</protein>
<dbReference type="InterPro" id="IPR059106">
    <property type="entry name" value="WHD_MalT"/>
</dbReference>
<dbReference type="Pfam" id="PF25873">
    <property type="entry name" value="WHD_MalT"/>
    <property type="match status" value="1"/>
</dbReference>
<dbReference type="SUPFAM" id="SSF46894">
    <property type="entry name" value="C-terminal effector domain of the bipartite response regulators"/>
    <property type="match status" value="1"/>
</dbReference>
<keyword evidence="3" id="KW-0804">Transcription</keyword>
<dbReference type="Gene3D" id="1.10.10.10">
    <property type="entry name" value="Winged helix-like DNA-binding domain superfamily/Winged helix DNA-binding domain"/>
    <property type="match status" value="1"/>
</dbReference>
<dbReference type="SUPFAM" id="SSF48452">
    <property type="entry name" value="TPR-like"/>
    <property type="match status" value="1"/>
</dbReference>
<keyword evidence="1" id="KW-0805">Transcription regulation</keyword>
<dbReference type="InterPro" id="IPR016032">
    <property type="entry name" value="Sig_transdc_resp-reg_C-effctor"/>
</dbReference>
<dbReference type="InterPro" id="IPR011990">
    <property type="entry name" value="TPR-like_helical_dom_sf"/>
</dbReference>
<gene>
    <name evidence="5" type="ORF">E0Y62_18310</name>
</gene>
<dbReference type="OrthoDB" id="1137593at2"/>
<dbReference type="InterPro" id="IPR036388">
    <property type="entry name" value="WH-like_DNA-bd_sf"/>
</dbReference>
<dbReference type="PROSITE" id="PS50043">
    <property type="entry name" value="HTH_LUXR_2"/>
    <property type="match status" value="1"/>
</dbReference>
<feature type="domain" description="HTH luxR-type" evidence="4">
    <location>
        <begin position="783"/>
        <end position="848"/>
    </location>
</feature>
<evidence type="ECO:0000313" key="5">
    <source>
        <dbReference type="EMBL" id="TCJ02634.1"/>
    </source>
</evidence>